<evidence type="ECO:0000256" key="4">
    <source>
        <dbReference type="ARBA" id="ARBA00023008"/>
    </source>
</evidence>
<evidence type="ECO:0000256" key="7">
    <source>
        <dbReference type="SAM" id="SignalP"/>
    </source>
</evidence>
<dbReference type="PANTHER" id="PTHR34820">
    <property type="entry name" value="INNER MEMBRANE PROTEIN YEBZ"/>
    <property type="match status" value="1"/>
</dbReference>
<accession>A0A1X9LRM9</accession>
<feature type="chain" id="PRO_5043478533" evidence="7">
    <location>
        <begin position="32"/>
        <end position="229"/>
    </location>
</feature>
<gene>
    <name evidence="8" type="ORF">B5808_18415</name>
</gene>
<dbReference type="STRING" id="1619308.B5808_18415"/>
<evidence type="ECO:0000256" key="6">
    <source>
        <dbReference type="SAM" id="Phobius"/>
    </source>
</evidence>
<feature type="compositionally biased region" description="Polar residues" evidence="5">
    <location>
        <begin position="163"/>
        <end position="173"/>
    </location>
</feature>
<dbReference type="GO" id="GO:0005507">
    <property type="term" value="F:copper ion binding"/>
    <property type="evidence" value="ECO:0007669"/>
    <property type="project" value="InterPro"/>
</dbReference>
<protein>
    <submittedName>
        <fullName evidence="8">Uncharacterized protein</fullName>
    </submittedName>
</protein>
<feature type="region of interest" description="Disordered" evidence="5">
    <location>
        <begin position="140"/>
        <end position="173"/>
    </location>
</feature>
<organism evidence="8 9">
    <name type="scientific">Cnuibacter physcomitrellae</name>
    <dbReference type="NCBI Taxonomy" id="1619308"/>
    <lineage>
        <taxon>Bacteria</taxon>
        <taxon>Bacillati</taxon>
        <taxon>Actinomycetota</taxon>
        <taxon>Actinomycetes</taxon>
        <taxon>Micrococcales</taxon>
        <taxon>Microbacteriaceae</taxon>
        <taxon>Cnuibacter</taxon>
    </lineage>
</organism>
<dbReference type="Proteomes" id="UP000192775">
    <property type="component" value="Chromosome"/>
</dbReference>
<dbReference type="GO" id="GO:0030313">
    <property type="term" value="C:cell envelope"/>
    <property type="evidence" value="ECO:0007669"/>
    <property type="project" value="UniProtKB-SubCell"/>
</dbReference>
<comment type="subcellular location">
    <subcellularLocation>
        <location evidence="1">Cell envelope</location>
    </subcellularLocation>
</comment>
<evidence type="ECO:0000256" key="1">
    <source>
        <dbReference type="ARBA" id="ARBA00004196"/>
    </source>
</evidence>
<dbReference type="SUPFAM" id="SSF81296">
    <property type="entry name" value="E set domains"/>
    <property type="match status" value="1"/>
</dbReference>
<dbReference type="GO" id="GO:0006825">
    <property type="term" value="P:copper ion transport"/>
    <property type="evidence" value="ECO:0007669"/>
    <property type="project" value="InterPro"/>
</dbReference>
<dbReference type="EMBL" id="CP020715">
    <property type="protein sequence ID" value="ARJ06978.1"/>
    <property type="molecule type" value="Genomic_DNA"/>
</dbReference>
<dbReference type="InterPro" id="IPR014756">
    <property type="entry name" value="Ig_E-set"/>
</dbReference>
<keyword evidence="9" id="KW-1185">Reference proteome</keyword>
<feature type="compositionally biased region" description="Low complexity" evidence="5">
    <location>
        <begin position="140"/>
        <end position="157"/>
    </location>
</feature>
<dbReference type="AlphaFoldDB" id="A0A1X9LRM9"/>
<dbReference type="RefSeq" id="WP_085021116.1">
    <property type="nucleotide sequence ID" value="NZ_BMHD01000001.1"/>
</dbReference>
<name>A0A1X9LRM9_9MICO</name>
<dbReference type="InterPro" id="IPR014755">
    <property type="entry name" value="Cu-Rt/internalin_Ig-like"/>
</dbReference>
<dbReference type="Gene3D" id="2.60.40.1220">
    <property type="match status" value="1"/>
</dbReference>
<dbReference type="KEGG" id="cphy:B5808_18415"/>
<keyword evidence="2" id="KW-0479">Metal-binding</keyword>
<feature type="signal peptide" evidence="7">
    <location>
        <begin position="1"/>
        <end position="31"/>
    </location>
</feature>
<evidence type="ECO:0000256" key="3">
    <source>
        <dbReference type="ARBA" id="ARBA00022729"/>
    </source>
</evidence>
<proteinExistence type="predicted"/>
<dbReference type="InterPro" id="IPR007348">
    <property type="entry name" value="CopC_dom"/>
</dbReference>
<dbReference type="PANTHER" id="PTHR34820:SF4">
    <property type="entry name" value="INNER MEMBRANE PROTEIN YEBZ"/>
    <property type="match status" value="1"/>
</dbReference>
<keyword evidence="4" id="KW-0186">Copper</keyword>
<dbReference type="GO" id="GO:0046688">
    <property type="term" value="P:response to copper ion"/>
    <property type="evidence" value="ECO:0007669"/>
    <property type="project" value="InterPro"/>
</dbReference>
<evidence type="ECO:0000313" key="9">
    <source>
        <dbReference type="Proteomes" id="UP000192775"/>
    </source>
</evidence>
<keyword evidence="6" id="KW-0472">Membrane</keyword>
<sequence length="229" mass="22371">MTRRLPLLAATIAGALLAGAAAVGVAAPASAHDYLVSTSPAGDSTVSEPLSTVSLTFNEPPFSDAGAAIGIRVSDPSGAVVSQGAVSITDSTLSIAVTPTTQGAYQVEWQNVSGDGHTVSGTFAFTYAGPVAAATVDPSAPATPVPSSVPTVTPSPAFEVPSPSATAGASGMEATTSGGFPPVLVGLVTAGGLLVLAAIVTIALLVARRRRIPADEPGTGAPPRDTTGE</sequence>
<keyword evidence="6" id="KW-1133">Transmembrane helix</keyword>
<dbReference type="InterPro" id="IPR032694">
    <property type="entry name" value="CopC/D"/>
</dbReference>
<reference evidence="8 9" key="1">
    <citation type="submission" date="2017-04" db="EMBL/GenBank/DDBJ databases">
        <authorList>
            <person name="Afonso C.L."/>
            <person name="Miller P.J."/>
            <person name="Scott M.A."/>
            <person name="Spackman E."/>
            <person name="Goraichik I."/>
            <person name="Dimitrov K.M."/>
            <person name="Suarez D.L."/>
            <person name="Swayne D.E."/>
        </authorList>
    </citation>
    <scope>NUCLEOTIDE SEQUENCE [LARGE SCALE GENOMIC DNA]</scope>
    <source>
        <strain evidence="9">XA(T)</strain>
    </source>
</reference>
<dbReference type="GO" id="GO:0005886">
    <property type="term" value="C:plasma membrane"/>
    <property type="evidence" value="ECO:0007669"/>
    <property type="project" value="TreeGrafter"/>
</dbReference>
<evidence type="ECO:0000256" key="5">
    <source>
        <dbReference type="SAM" id="MobiDB-lite"/>
    </source>
</evidence>
<keyword evidence="6" id="KW-0812">Transmembrane</keyword>
<dbReference type="Pfam" id="PF04234">
    <property type="entry name" value="CopC"/>
    <property type="match status" value="1"/>
</dbReference>
<evidence type="ECO:0000256" key="2">
    <source>
        <dbReference type="ARBA" id="ARBA00022723"/>
    </source>
</evidence>
<feature type="transmembrane region" description="Helical" evidence="6">
    <location>
        <begin position="183"/>
        <end position="207"/>
    </location>
</feature>
<dbReference type="GO" id="GO:0042597">
    <property type="term" value="C:periplasmic space"/>
    <property type="evidence" value="ECO:0007669"/>
    <property type="project" value="InterPro"/>
</dbReference>
<keyword evidence="3 7" id="KW-0732">Signal</keyword>
<evidence type="ECO:0000313" key="8">
    <source>
        <dbReference type="EMBL" id="ARJ06978.1"/>
    </source>
</evidence>